<sequence length="138" mass="15215">MHSNDTIAPQEARFLREPGRLTRALIRLMEHDINRAAGLAMTNFAVLLRLNEAPEQQLRMAELAAVMGLTPSRITRVVDQLLSLVLVTKNRDPDNFRGVIATVTGAGLAAMNEAPPHRRASARRRVLDHVPVDGLPVL</sequence>
<organism evidence="2 3">
    <name type="scientific">Amycolatopsis speibonae</name>
    <dbReference type="NCBI Taxonomy" id="1450224"/>
    <lineage>
        <taxon>Bacteria</taxon>
        <taxon>Bacillati</taxon>
        <taxon>Actinomycetota</taxon>
        <taxon>Actinomycetes</taxon>
        <taxon>Pseudonocardiales</taxon>
        <taxon>Pseudonocardiaceae</taxon>
        <taxon>Amycolatopsis</taxon>
    </lineage>
</organism>
<evidence type="ECO:0000313" key="3">
    <source>
        <dbReference type="Proteomes" id="UP001595645"/>
    </source>
</evidence>
<gene>
    <name evidence="2" type="ORF">ACFOSH_43365</name>
</gene>
<reference evidence="3" key="1">
    <citation type="journal article" date="2019" name="Int. J. Syst. Evol. Microbiol.">
        <title>The Global Catalogue of Microorganisms (GCM) 10K type strain sequencing project: providing services to taxonomists for standard genome sequencing and annotation.</title>
        <authorList>
            <consortium name="The Broad Institute Genomics Platform"/>
            <consortium name="The Broad Institute Genome Sequencing Center for Infectious Disease"/>
            <person name="Wu L."/>
            <person name="Ma J."/>
        </authorList>
    </citation>
    <scope>NUCLEOTIDE SEQUENCE [LARGE SCALE GENOMIC DNA]</scope>
    <source>
        <strain evidence="3">CGMCC 4.7676</strain>
    </source>
</reference>
<keyword evidence="3" id="KW-1185">Reference proteome</keyword>
<dbReference type="Pfam" id="PF01047">
    <property type="entry name" value="MarR"/>
    <property type="match status" value="1"/>
</dbReference>
<dbReference type="PANTHER" id="PTHR33164">
    <property type="entry name" value="TRANSCRIPTIONAL REGULATOR, MARR FAMILY"/>
    <property type="match status" value="1"/>
</dbReference>
<proteinExistence type="predicted"/>
<dbReference type="EMBL" id="JBHRWK010000160">
    <property type="protein sequence ID" value="MFC3456303.1"/>
    <property type="molecule type" value="Genomic_DNA"/>
</dbReference>
<dbReference type="RefSeq" id="WP_378247536.1">
    <property type="nucleotide sequence ID" value="NZ_JBHRWK010000160.1"/>
</dbReference>
<accession>A0ABV7PE11</accession>
<evidence type="ECO:0000313" key="2">
    <source>
        <dbReference type="EMBL" id="MFC3456303.1"/>
    </source>
</evidence>
<feature type="domain" description="HTH marR-type" evidence="1">
    <location>
        <begin position="11"/>
        <end position="138"/>
    </location>
</feature>
<dbReference type="Gene3D" id="1.10.10.10">
    <property type="entry name" value="Winged helix-like DNA-binding domain superfamily/Winged helix DNA-binding domain"/>
    <property type="match status" value="1"/>
</dbReference>
<dbReference type="Proteomes" id="UP001595645">
    <property type="component" value="Unassembled WGS sequence"/>
</dbReference>
<dbReference type="PROSITE" id="PS50995">
    <property type="entry name" value="HTH_MARR_2"/>
    <property type="match status" value="1"/>
</dbReference>
<name>A0ABV7PE11_9PSEU</name>
<dbReference type="InterPro" id="IPR036388">
    <property type="entry name" value="WH-like_DNA-bd_sf"/>
</dbReference>
<comment type="caution">
    <text evidence="2">The sequence shown here is derived from an EMBL/GenBank/DDBJ whole genome shotgun (WGS) entry which is preliminary data.</text>
</comment>
<dbReference type="InterPro" id="IPR036390">
    <property type="entry name" value="WH_DNA-bd_sf"/>
</dbReference>
<protein>
    <submittedName>
        <fullName evidence="2">MarR family winged helix-turn-helix transcriptional regulator</fullName>
    </submittedName>
</protein>
<dbReference type="SMART" id="SM00347">
    <property type="entry name" value="HTH_MARR"/>
    <property type="match status" value="1"/>
</dbReference>
<dbReference type="InterPro" id="IPR039422">
    <property type="entry name" value="MarR/SlyA-like"/>
</dbReference>
<dbReference type="PANTHER" id="PTHR33164:SF99">
    <property type="entry name" value="MARR FAMILY REGULATORY PROTEIN"/>
    <property type="match status" value="1"/>
</dbReference>
<evidence type="ECO:0000259" key="1">
    <source>
        <dbReference type="PROSITE" id="PS50995"/>
    </source>
</evidence>
<dbReference type="SUPFAM" id="SSF46785">
    <property type="entry name" value="Winged helix' DNA-binding domain"/>
    <property type="match status" value="1"/>
</dbReference>
<dbReference type="InterPro" id="IPR000835">
    <property type="entry name" value="HTH_MarR-typ"/>
</dbReference>